<dbReference type="RefSeq" id="WP_072746450.1">
    <property type="nucleotide sequence ID" value="NZ_FOHL01000003.1"/>
</dbReference>
<dbReference type="InterPro" id="IPR050707">
    <property type="entry name" value="HTH_MetabolicPath_Reg"/>
</dbReference>
<evidence type="ECO:0000313" key="6">
    <source>
        <dbReference type="EMBL" id="SHN57756.1"/>
    </source>
</evidence>
<dbReference type="Pfam" id="PF01614">
    <property type="entry name" value="IclR_C"/>
    <property type="match status" value="1"/>
</dbReference>
<keyword evidence="7" id="KW-1185">Reference proteome</keyword>
<dbReference type="InterPro" id="IPR005471">
    <property type="entry name" value="Tscrpt_reg_IclR_N"/>
</dbReference>
<dbReference type="GO" id="GO:0003700">
    <property type="term" value="F:DNA-binding transcription factor activity"/>
    <property type="evidence" value="ECO:0007669"/>
    <property type="project" value="TreeGrafter"/>
</dbReference>
<protein>
    <submittedName>
        <fullName evidence="6">Transcriptional regulator, IclR family</fullName>
    </submittedName>
</protein>
<dbReference type="Pfam" id="PF09339">
    <property type="entry name" value="HTH_IclR"/>
    <property type="match status" value="1"/>
</dbReference>
<name>A0A1M7SGY9_9RHOB</name>
<dbReference type="Gene3D" id="3.30.450.40">
    <property type="match status" value="1"/>
</dbReference>
<dbReference type="PANTHER" id="PTHR30136:SF33">
    <property type="entry name" value="TRANSCRIPTIONAL REGULATORY PROTEIN"/>
    <property type="match status" value="1"/>
</dbReference>
<dbReference type="OrthoDB" id="9807558at2"/>
<dbReference type="PROSITE" id="PS51078">
    <property type="entry name" value="ICLR_ED"/>
    <property type="match status" value="1"/>
</dbReference>
<dbReference type="EMBL" id="FRDL01000002">
    <property type="protein sequence ID" value="SHN57756.1"/>
    <property type="molecule type" value="Genomic_DNA"/>
</dbReference>
<dbReference type="Proteomes" id="UP000184066">
    <property type="component" value="Unassembled WGS sequence"/>
</dbReference>
<dbReference type="SMART" id="SM00346">
    <property type="entry name" value="HTH_ICLR"/>
    <property type="match status" value="1"/>
</dbReference>
<dbReference type="GO" id="GO:0003677">
    <property type="term" value="F:DNA binding"/>
    <property type="evidence" value="ECO:0007669"/>
    <property type="project" value="UniProtKB-KW"/>
</dbReference>
<accession>A0A1M7SGY9</accession>
<dbReference type="InterPro" id="IPR036390">
    <property type="entry name" value="WH_DNA-bd_sf"/>
</dbReference>
<sequence>MTVADDAREGAEDRKFVTSLARGLEILRCFRPGEYGLTNQQIAERNGLPKPTVTRLTYTLCALGYLIYSEKTGVYQLGPGILGLGYGVLNGMEMRERALPAMEELAQAENVTVALAERHKLKAVYVAVRRAPQTLALSLDVGARLPLAASAIGRAILVAMEPDERRRIMDELAAERPEHAAANAEGLARALEEYRRHGYVSSFGEWKKEIHGIAAPIYSADRERIFAMNVGGPSFLVSPEFLREEMGPRLARAARDLTLAPLDAAGREA</sequence>
<evidence type="ECO:0000256" key="3">
    <source>
        <dbReference type="ARBA" id="ARBA00023163"/>
    </source>
</evidence>
<dbReference type="InterPro" id="IPR029016">
    <property type="entry name" value="GAF-like_dom_sf"/>
</dbReference>
<dbReference type="InterPro" id="IPR014757">
    <property type="entry name" value="Tscrpt_reg_IclR_C"/>
</dbReference>
<reference evidence="6 7" key="1">
    <citation type="submission" date="2016-12" db="EMBL/GenBank/DDBJ databases">
        <authorList>
            <person name="Song W.-J."/>
            <person name="Kurnit D.M."/>
        </authorList>
    </citation>
    <scope>NUCLEOTIDE SEQUENCE [LARGE SCALE GENOMIC DNA]</scope>
    <source>
        <strain evidence="6 7">CGMCC 1.10808</strain>
    </source>
</reference>
<proteinExistence type="predicted"/>
<dbReference type="STRING" id="1189325.SAMN04488119_103108"/>
<gene>
    <name evidence="6" type="ORF">SAMN05216200_102401</name>
</gene>
<evidence type="ECO:0000259" key="5">
    <source>
        <dbReference type="PROSITE" id="PS51078"/>
    </source>
</evidence>
<organism evidence="6 7">
    <name type="scientific">Oceanicella actignis</name>
    <dbReference type="NCBI Taxonomy" id="1189325"/>
    <lineage>
        <taxon>Bacteria</taxon>
        <taxon>Pseudomonadati</taxon>
        <taxon>Pseudomonadota</taxon>
        <taxon>Alphaproteobacteria</taxon>
        <taxon>Rhodobacterales</taxon>
        <taxon>Paracoccaceae</taxon>
        <taxon>Oceanicella</taxon>
    </lineage>
</organism>
<feature type="domain" description="HTH iclR-type" evidence="4">
    <location>
        <begin position="17"/>
        <end position="79"/>
    </location>
</feature>
<evidence type="ECO:0000256" key="1">
    <source>
        <dbReference type="ARBA" id="ARBA00023015"/>
    </source>
</evidence>
<keyword evidence="1" id="KW-0805">Transcription regulation</keyword>
<dbReference type="PANTHER" id="PTHR30136">
    <property type="entry name" value="HELIX-TURN-HELIX TRANSCRIPTIONAL REGULATOR, ICLR FAMILY"/>
    <property type="match status" value="1"/>
</dbReference>
<dbReference type="PROSITE" id="PS51077">
    <property type="entry name" value="HTH_ICLR"/>
    <property type="match status" value="1"/>
</dbReference>
<dbReference type="SUPFAM" id="SSF46785">
    <property type="entry name" value="Winged helix' DNA-binding domain"/>
    <property type="match status" value="1"/>
</dbReference>
<feature type="domain" description="IclR-ED" evidence="5">
    <location>
        <begin position="80"/>
        <end position="263"/>
    </location>
</feature>
<keyword evidence="3" id="KW-0804">Transcription</keyword>
<dbReference type="SUPFAM" id="SSF55781">
    <property type="entry name" value="GAF domain-like"/>
    <property type="match status" value="1"/>
</dbReference>
<evidence type="ECO:0000259" key="4">
    <source>
        <dbReference type="PROSITE" id="PS51077"/>
    </source>
</evidence>
<dbReference type="Gene3D" id="1.10.10.10">
    <property type="entry name" value="Winged helix-like DNA-binding domain superfamily/Winged helix DNA-binding domain"/>
    <property type="match status" value="1"/>
</dbReference>
<dbReference type="InterPro" id="IPR036388">
    <property type="entry name" value="WH-like_DNA-bd_sf"/>
</dbReference>
<dbReference type="GO" id="GO:0045892">
    <property type="term" value="P:negative regulation of DNA-templated transcription"/>
    <property type="evidence" value="ECO:0007669"/>
    <property type="project" value="TreeGrafter"/>
</dbReference>
<dbReference type="AlphaFoldDB" id="A0A1M7SGY9"/>
<evidence type="ECO:0000313" key="7">
    <source>
        <dbReference type="Proteomes" id="UP000184066"/>
    </source>
</evidence>
<keyword evidence="2" id="KW-0238">DNA-binding</keyword>
<evidence type="ECO:0000256" key="2">
    <source>
        <dbReference type="ARBA" id="ARBA00023125"/>
    </source>
</evidence>